<reference evidence="1 2" key="1">
    <citation type="journal article" date="2006" name="Science">
        <title>The genome of black cottonwood, Populus trichocarpa (Torr. &amp; Gray).</title>
        <authorList>
            <person name="Tuskan G.A."/>
            <person name="Difazio S."/>
            <person name="Jansson S."/>
            <person name="Bohlmann J."/>
            <person name="Grigoriev I."/>
            <person name="Hellsten U."/>
            <person name="Putnam N."/>
            <person name="Ralph S."/>
            <person name="Rombauts S."/>
            <person name="Salamov A."/>
            <person name="Schein J."/>
            <person name="Sterck L."/>
            <person name="Aerts A."/>
            <person name="Bhalerao R.R."/>
            <person name="Bhalerao R.P."/>
            <person name="Blaudez D."/>
            <person name="Boerjan W."/>
            <person name="Brun A."/>
            <person name="Brunner A."/>
            <person name="Busov V."/>
            <person name="Campbell M."/>
            <person name="Carlson J."/>
            <person name="Chalot M."/>
            <person name="Chapman J."/>
            <person name="Chen G.L."/>
            <person name="Cooper D."/>
            <person name="Coutinho P.M."/>
            <person name="Couturier J."/>
            <person name="Covert S."/>
            <person name="Cronk Q."/>
            <person name="Cunningham R."/>
            <person name="Davis J."/>
            <person name="Degroeve S."/>
            <person name="Dejardin A."/>
            <person name="Depamphilis C."/>
            <person name="Detter J."/>
            <person name="Dirks B."/>
            <person name="Dubchak I."/>
            <person name="Duplessis S."/>
            <person name="Ehlting J."/>
            <person name="Ellis B."/>
            <person name="Gendler K."/>
            <person name="Goodstein D."/>
            <person name="Gribskov M."/>
            <person name="Grimwood J."/>
            <person name="Groover A."/>
            <person name="Gunter L."/>
            <person name="Hamberger B."/>
            <person name="Heinze B."/>
            <person name="Helariutta Y."/>
            <person name="Henrissat B."/>
            <person name="Holligan D."/>
            <person name="Holt R."/>
            <person name="Huang W."/>
            <person name="Islam-Faridi N."/>
            <person name="Jones S."/>
            <person name="Jones-Rhoades M."/>
            <person name="Jorgensen R."/>
            <person name="Joshi C."/>
            <person name="Kangasjarvi J."/>
            <person name="Karlsson J."/>
            <person name="Kelleher C."/>
            <person name="Kirkpatrick R."/>
            <person name="Kirst M."/>
            <person name="Kohler A."/>
            <person name="Kalluri U."/>
            <person name="Larimer F."/>
            <person name="Leebens-Mack J."/>
            <person name="Leple J.C."/>
            <person name="Locascio P."/>
            <person name="Lou Y."/>
            <person name="Lucas S."/>
            <person name="Martin F."/>
            <person name="Montanini B."/>
            <person name="Napoli C."/>
            <person name="Nelson D.R."/>
            <person name="Nelson C."/>
            <person name="Nieminen K."/>
            <person name="Nilsson O."/>
            <person name="Pereda V."/>
            <person name="Peter G."/>
            <person name="Philippe R."/>
            <person name="Pilate G."/>
            <person name="Poliakov A."/>
            <person name="Razumovskaya J."/>
            <person name="Richardson P."/>
            <person name="Rinaldi C."/>
            <person name="Ritland K."/>
            <person name="Rouze P."/>
            <person name="Ryaboy D."/>
            <person name="Schmutz J."/>
            <person name="Schrader J."/>
            <person name="Segerman B."/>
            <person name="Shin H."/>
            <person name="Siddiqui A."/>
            <person name="Sterky F."/>
            <person name="Terry A."/>
            <person name="Tsai C.J."/>
            <person name="Uberbacher E."/>
            <person name="Unneberg P."/>
            <person name="Vahala J."/>
            <person name="Wall K."/>
            <person name="Wessler S."/>
            <person name="Yang G."/>
            <person name="Yin T."/>
            <person name="Douglas C."/>
            <person name="Marra M."/>
            <person name="Sandberg G."/>
            <person name="Van de Peer Y."/>
            <person name="Rokhsar D."/>
        </authorList>
    </citation>
    <scope>NUCLEOTIDE SEQUENCE [LARGE SCALE GENOMIC DNA]</scope>
    <source>
        <strain evidence="2">cv. Nisqually</strain>
    </source>
</reference>
<keyword evidence="2" id="KW-1185">Reference proteome</keyword>
<sequence>MISLLKDNQSSRGSLLQKVLVKARLQASLLECVYVFDLRPKGFSRGQSCQLSSLAIVLSGGCRFRAMNTFLFPGGVYGGAAQCAPQWPGCLRHTFPNDILLWAILCEWNCKSFSVNETLLGLLAVLPQSSFKHAHWIEFMSFLTPFE</sequence>
<proteinExistence type="predicted"/>
<dbReference type="AlphaFoldDB" id="A0A3N7EV95"/>
<name>A0A3N7EV95_POPTR</name>
<protein>
    <submittedName>
        <fullName evidence="1">Uncharacterized protein</fullName>
    </submittedName>
</protein>
<evidence type="ECO:0000313" key="1">
    <source>
        <dbReference type="EMBL" id="RQO89329.1"/>
    </source>
</evidence>
<evidence type="ECO:0000313" key="2">
    <source>
        <dbReference type="Proteomes" id="UP000006729"/>
    </source>
</evidence>
<gene>
    <name evidence="1" type="ORF">POPTR_004G137401</name>
</gene>
<organism evidence="1 2">
    <name type="scientific">Populus trichocarpa</name>
    <name type="common">Western balsam poplar</name>
    <name type="synonym">Populus balsamifera subsp. trichocarpa</name>
    <dbReference type="NCBI Taxonomy" id="3694"/>
    <lineage>
        <taxon>Eukaryota</taxon>
        <taxon>Viridiplantae</taxon>
        <taxon>Streptophyta</taxon>
        <taxon>Embryophyta</taxon>
        <taxon>Tracheophyta</taxon>
        <taxon>Spermatophyta</taxon>
        <taxon>Magnoliopsida</taxon>
        <taxon>eudicotyledons</taxon>
        <taxon>Gunneridae</taxon>
        <taxon>Pentapetalae</taxon>
        <taxon>rosids</taxon>
        <taxon>fabids</taxon>
        <taxon>Malpighiales</taxon>
        <taxon>Salicaceae</taxon>
        <taxon>Saliceae</taxon>
        <taxon>Populus</taxon>
    </lineage>
</organism>
<dbReference type="Proteomes" id="UP000006729">
    <property type="component" value="Chromosome 4"/>
</dbReference>
<accession>A0A3N7EV95</accession>
<dbReference type="EMBL" id="CM009293">
    <property type="protein sequence ID" value="RQO89329.1"/>
    <property type="molecule type" value="Genomic_DNA"/>
</dbReference>